<proteinExistence type="inferred from homology"/>
<dbReference type="GO" id="GO:0009847">
    <property type="term" value="P:spore germination"/>
    <property type="evidence" value="ECO:0007669"/>
    <property type="project" value="UniProtKB-UniRule"/>
</dbReference>
<evidence type="ECO:0000256" key="7">
    <source>
        <dbReference type="ARBA" id="ARBA00023316"/>
    </source>
</evidence>
<keyword evidence="7" id="KW-0961">Cell wall biogenesis/degradation</keyword>
<feature type="chain" id="PRO_5039460626" description="Spore cortex-lytic enzyme" evidence="9">
    <location>
        <begin position="28"/>
        <end position="276"/>
    </location>
</feature>
<comment type="caution">
    <text evidence="12">The sequence shown here is derived from an EMBL/GenBank/DDBJ whole genome shotgun (WGS) entry which is preliminary data.</text>
</comment>
<dbReference type="SUPFAM" id="SSF47090">
    <property type="entry name" value="PGBD-like"/>
    <property type="match status" value="1"/>
</dbReference>
<dbReference type="GO" id="GO:0016787">
    <property type="term" value="F:hydrolase activity"/>
    <property type="evidence" value="ECO:0007669"/>
    <property type="project" value="UniProtKB-KW"/>
</dbReference>
<protein>
    <recommendedName>
        <fullName evidence="2 8">Spore cortex-lytic enzyme</fullName>
    </recommendedName>
</protein>
<evidence type="ECO:0000256" key="1">
    <source>
        <dbReference type="ARBA" id="ARBA00007010"/>
    </source>
</evidence>
<comment type="similarity">
    <text evidence="1">Belongs to the SleB family.</text>
</comment>
<reference evidence="12 13" key="1">
    <citation type="journal article" date="2013" name="Genome Announc.">
        <title>Draft Genome Sequence of Bhargavaea cecembensis Strain DSE10T, Isolated from a Deep-Sea Sediment Sample Collected at a Depth of 5,904 m from the Chagos-Laccadive Ridge System in the Indian Ocean.</title>
        <authorList>
            <person name="Shivaji S."/>
            <person name="Ara S."/>
            <person name="Begum Z."/>
            <person name="Ruth M."/>
            <person name="Singh A."/>
            <person name="Kumar Pinnaka A."/>
        </authorList>
    </citation>
    <scope>NUCLEOTIDE SEQUENCE [LARGE SCALE GENOMIC DNA]</scope>
    <source>
        <strain evidence="12 13">DSE10</strain>
    </source>
</reference>
<evidence type="ECO:0000256" key="5">
    <source>
        <dbReference type="ARBA" id="ARBA00022801"/>
    </source>
</evidence>
<dbReference type="AlphaFoldDB" id="M7NFU4"/>
<dbReference type="Pfam" id="PF07486">
    <property type="entry name" value="Hydrolase_2"/>
    <property type="match status" value="1"/>
</dbReference>
<dbReference type="Proteomes" id="UP000011919">
    <property type="component" value="Unassembled WGS sequence"/>
</dbReference>
<organism evidence="12 13">
    <name type="scientific">Bhargavaea cecembensis DSE10</name>
    <dbReference type="NCBI Taxonomy" id="1235279"/>
    <lineage>
        <taxon>Bacteria</taxon>
        <taxon>Bacillati</taxon>
        <taxon>Bacillota</taxon>
        <taxon>Bacilli</taxon>
        <taxon>Bacillales</taxon>
        <taxon>Caryophanaceae</taxon>
        <taxon>Bhargavaea</taxon>
    </lineage>
</organism>
<keyword evidence="13" id="KW-1185">Reference proteome</keyword>
<dbReference type="GO" id="GO:0071555">
    <property type="term" value="P:cell wall organization"/>
    <property type="evidence" value="ECO:0007669"/>
    <property type="project" value="UniProtKB-KW"/>
</dbReference>
<accession>M7NFU4</accession>
<dbReference type="InterPro" id="IPR042047">
    <property type="entry name" value="SleB_dom1"/>
</dbReference>
<evidence type="ECO:0000256" key="2">
    <source>
        <dbReference type="ARBA" id="ARBA00018364"/>
    </source>
</evidence>
<dbReference type="InterPro" id="IPR036365">
    <property type="entry name" value="PGBD-like_sf"/>
</dbReference>
<sequence>MQTKSARRKRRPVLAVLVLVMALSVPAGMDAFSAQNIGRGAFGDDVIELQARLQWTGFYDGKIDGKFGYGTYWALRNFQQSYGLPIDGVAGAATKEKLVSVSKYHKDFVMGNIAAGKAFTHYGGTPLDAQVKGGGGGGGAGGGGGNGGGGQTANIPPGYSDQDIQLMANAVYGEARGEPYEGQVAVAAVILNRLEHADFPNTVSGVIFQPLAFTAVADGQIWLTPNERAKEAVIDAINGWDPTENAIYYFNPVTATSEWIWSRPQIKKIGQHIFCM</sequence>
<evidence type="ECO:0000256" key="6">
    <source>
        <dbReference type="ARBA" id="ARBA00022969"/>
    </source>
</evidence>
<evidence type="ECO:0000256" key="4">
    <source>
        <dbReference type="ARBA" id="ARBA00022729"/>
    </source>
</evidence>
<dbReference type="InterPro" id="IPR002477">
    <property type="entry name" value="Peptidoglycan-bd-like"/>
</dbReference>
<feature type="domain" description="Cell wall hydrolase SleB" evidence="11">
    <location>
        <begin position="177"/>
        <end position="275"/>
    </location>
</feature>
<evidence type="ECO:0000256" key="3">
    <source>
        <dbReference type="ARBA" id="ARBA00022544"/>
    </source>
</evidence>
<keyword evidence="3" id="KW-0309">Germination</keyword>
<dbReference type="InterPro" id="IPR011105">
    <property type="entry name" value="Cell_wall_hydrolase_SleB"/>
</dbReference>
<evidence type="ECO:0000313" key="13">
    <source>
        <dbReference type="Proteomes" id="UP000011919"/>
    </source>
</evidence>
<keyword evidence="6" id="KW-0749">Sporulation</keyword>
<dbReference type="FunFam" id="1.10.10.2520:FF:000001">
    <property type="entry name" value="Spore cortex-lytic enzyme"/>
    <property type="match status" value="1"/>
</dbReference>
<dbReference type="InterPro" id="IPR036366">
    <property type="entry name" value="PGBDSf"/>
</dbReference>
<gene>
    <name evidence="12" type="primary">sleB</name>
    <name evidence="12" type="ORF">C772_00439</name>
</gene>
<dbReference type="EMBL" id="AOFT01000002">
    <property type="protein sequence ID" value="EMR07423.1"/>
    <property type="molecule type" value="Genomic_DNA"/>
</dbReference>
<feature type="domain" description="Peptidoglycan binding-like" evidence="10">
    <location>
        <begin position="43"/>
        <end position="98"/>
    </location>
</feature>
<dbReference type="Gene3D" id="1.10.101.10">
    <property type="entry name" value="PGBD-like superfamily/PGBD"/>
    <property type="match status" value="1"/>
</dbReference>
<feature type="signal peptide" evidence="9">
    <location>
        <begin position="1"/>
        <end position="27"/>
    </location>
</feature>
<evidence type="ECO:0000313" key="12">
    <source>
        <dbReference type="EMBL" id="EMR07423.1"/>
    </source>
</evidence>
<dbReference type="Pfam" id="PF01471">
    <property type="entry name" value="PG_binding_1"/>
    <property type="match status" value="1"/>
</dbReference>
<dbReference type="eggNOG" id="COG3409">
    <property type="taxonomic scope" value="Bacteria"/>
</dbReference>
<evidence type="ECO:0000259" key="10">
    <source>
        <dbReference type="Pfam" id="PF01471"/>
    </source>
</evidence>
<dbReference type="InterPro" id="IPR014224">
    <property type="entry name" value="Spore_cortex_SleB"/>
</dbReference>
<dbReference type="PATRIC" id="fig|1235279.3.peg.449"/>
<evidence type="ECO:0000259" key="11">
    <source>
        <dbReference type="Pfam" id="PF07486"/>
    </source>
</evidence>
<dbReference type="GO" id="GO:0030435">
    <property type="term" value="P:sporulation resulting in formation of a cellular spore"/>
    <property type="evidence" value="ECO:0007669"/>
    <property type="project" value="UniProtKB-KW"/>
</dbReference>
<dbReference type="NCBIfam" id="TIGR02869">
    <property type="entry name" value="spore_SleB"/>
    <property type="match status" value="1"/>
</dbReference>
<keyword evidence="5" id="KW-0378">Hydrolase</keyword>
<name>M7NFU4_9BACL</name>
<dbReference type="Gene3D" id="6.20.240.60">
    <property type="match status" value="1"/>
</dbReference>
<dbReference type="FunFam" id="6.20.240.60:FF:000001">
    <property type="entry name" value="Spore cortex-lytic enzyme"/>
    <property type="match status" value="1"/>
</dbReference>
<dbReference type="STRING" id="1235279.C772_00439"/>
<dbReference type="Gene3D" id="1.10.10.2520">
    <property type="entry name" value="Cell wall hydrolase SleB, domain 1"/>
    <property type="match status" value="1"/>
</dbReference>
<evidence type="ECO:0000256" key="9">
    <source>
        <dbReference type="SAM" id="SignalP"/>
    </source>
</evidence>
<dbReference type="eggNOG" id="COG3773">
    <property type="taxonomic scope" value="Bacteria"/>
</dbReference>
<keyword evidence="4 9" id="KW-0732">Signal</keyword>
<evidence type="ECO:0000256" key="8">
    <source>
        <dbReference type="NCBIfam" id="TIGR02869"/>
    </source>
</evidence>